<evidence type="ECO:0000259" key="4">
    <source>
        <dbReference type="Pfam" id="PF02782"/>
    </source>
</evidence>
<name>A0AA34WDH3_BORHD</name>
<proteinExistence type="inferred from homology"/>
<evidence type="ECO:0000313" key="5">
    <source>
        <dbReference type="EMBL" id="AAX17051.1"/>
    </source>
</evidence>
<sequence>MMDVLSIDIGTSTLKSALVNSHHGVLESFDVNYFEYFSVDFENFDYKIWLFALKRVISNFRHKKIDCISISGISPCLIALDSDLVPLEVLHWNSSKVVDNFKGKSAFLPLVLSTLERGIYGKVRYFVSCFEYFIYLLTGNLITSYPSLSYIPFIWNNLEIREYNLDTNKFPPFLKMGEIAGRVTNGASIEFGIDSGIEVINAGIDYLSVLVGSGAFFSGIVSNRTGTSEGFNFVSDAYLSGFSLEYPYFLDNLFVIGRIVPSGYLLQLLKDRLFKNKKSFEEFLEDIAKAYDLGDVYFYLSKRELFSDHVLIDLQVRDDLSKGIFGKVDNPLQIGAAMLEFSYFSFYNKILQLKSFKRDVLDIFVSGSNSDNLFLNELKANIIGRDLKIFEFKHSEIIGNAILAFCCLGEFDSLDKAFKKLAKFKQVISFNASMHDIYLEKYHKYVSNFNLFINS</sequence>
<dbReference type="GO" id="GO:0004856">
    <property type="term" value="F:D-xylulokinase activity"/>
    <property type="evidence" value="ECO:0007669"/>
    <property type="project" value="UniProtKB-EC"/>
</dbReference>
<keyword evidence="2 5" id="KW-0808">Transferase</keyword>
<evidence type="ECO:0000256" key="3">
    <source>
        <dbReference type="ARBA" id="ARBA00022777"/>
    </source>
</evidence>
<accession>A0AA34WDH3</accession>
<gene>
    <name evidence="5" type="ordered locus">BH0545</name>
</gene>
<evidence type="ECO:0000256" key="1">
    <source>
        <dbReference type="ARBA" id="ARBA00009156"/>
    </source>
</evidence>
<dbReference type="InterPro" id="IPR018485">
    <property type="entry name" value="FGGY_C"/>
</dbReference>
<dbReference type="KEGG" id="bhr:BH0545"/>
<protein>
    <submittedName>
        <fullName evidence="5">Xylulose kinase</fullName>
        <ecNumber evidence="5">2.7.1.17</ecNumber>
    </submittedName>
</protein>
<dbReference type="EMBL" id="CP000048">
    <property type="protein sequence ID" value="AAX17051.1"/>
    <property type="molecule type" value="Genomic_DNA"/>
</dbReference>
<feature type="domain" description="Carbohydrate kinase FGGY C-terminal" evidence="4">
    <location>
        <begin position="223"/>
        <end position="405"/>
    </location>
</feature>
<comment type="similarity">
    <text evidence="1">Belongs to the FGGY kinase family.</text>
</comment>
<dbReference type="Proteomes" id="UP000008834">
    <property type="component" value="Chromosome"/>
</dbReference>
<dbReference type="InterPro" id="IPR043129">
    <property type="entry name" value="ATPase_NBD"/>
</dbReference>
<dbReference type="SUPFAM" id="SSF53067">
    <property type="entry name" value="Actin-like ATPase domain"/>
    <property type="match status" value="2"/>
</dbReference>
<dbReference type="PANTHER" id="PTHR43095">
    <property type="entry name" value="SUGAR KINASE"/>
    <property type="match status" value="1"/>
</dbReference>
<keyword evidence="3 5" id="KW-0418">Kinase</keyword>
<evidence type="ECO:0000256" key="2">
    <source>
        <dbReference type="ARBA" id="ARBA00022679"/>
    </source>
</evidence>
<reference evidence="6" key="1">
    <citation type="submission" date="2004-12" db="EMBL/GenBank/DDBJ databases">
        <title>The genome sequence of Borrelia hermsii and Borrelia turicatae: comparative analysis of two agents of endemic N. America relapsing fever.</title>
        <authorList>
            <person name="Porcella S.F."/>
            <person name="Raffel S.J."/>
            <person name="Schrumpf M.E."/>
            <person name="Montgomery B."/>
            <person name="Smith T."/>
            <person name="Schwan T.G."/>
        </authorList>
    </citation>
    <scope>NUCLEOTIDE SEQUENCE [LARGE SCALE GENOMIC DNA]</scope>
    <source>
        <strain evidence="6">HS1 / DAH</strain>
    </source>
</reference>
<organism evidence="5 6">
    <name type="scientific">Borrelia hermsii (strain HS1 / DAH)</name>
    <dbReference type="NCBI Taxonomy" id="314723"/>
    <lineage>
        <taxon>Bacteria</taxon>
        <taxon>Pseudomonadati</taxon>
        <taxon>Spirochaetota</taxon>
        <taxon>Spirochaetia</taxon>
        <taxon>Spirochaetales</taxon>
        <taxon>Borreliaceae</taxon>
        <taxon>Borrelia</taxon>
    </lineage>
</organism>
<dbReference type="EC" id="2.7.1.17" evidence="5"/>
<dbReference type="InterPro" id="IPR050406">
    <property type="entry name" value="FGGY_Carb_Kinase"/>
</dbReference>
<evidence type="ECO:0000313" key="6">
    <source>
        <dbReference type="Proteomes" id="UP000008834"/>
    </source>
</evidence>
<dbReference type="Pfam" id="PF02782">
    <property type="entry name" value="FGGY_C"/>
    <property type="match status" value="1"/>
</dbReference>
<dbReference type="AlphaFoldDB" id="A0AA34WDH3"/>
<dbReference type="Gene3D" id="3.30.420.40">
    <property type="match status" value="3"/>
</dbReference>